<reference evidence="3" key="1">
    <citation type="submission" date="2019-08" db="EMBL/GenBank/DDBJ databases">
        <title>The improved chromosome-level genome for the pearl oyster Pinctada fucata martensii using PacBio sequencing and Hi-C.</title>
        <authorList>
            <person name="Zheng Z."/>
        </authorList>
    </citation>
    <scope>NUCLEOTIDE SEQUENCE</scope>
    <source>
        <strain evidence="3">ZZ-2019</strain>
        <tissue evidence="3">Adductor muscle</tissue>
    </source>
</reference>
<comment type="similarity">
    <text evidence="1">Belongs to the FAM53 family.</text>
</comment>
<dbReference type="GO" id="GO:0005634">
    <property type="term" value="C:nucleus"/>
    <property type="evidence" value="ECO:0007669"/>
    <property type="project" value="TreeGrafter"/>
</dbReference>
<gene>
    <name evidence="3" type="ORF">FSP39_012025</name>
</gene>
<dbReference type="PANTHER" id="PTHR28567">
    <property type="entry name" value="PROTEIN FAM53A-LIKE ISOFORM X1"/>
    <property type="match status" value="1"/>
</dbReference>
<dbReference type="EMBL" id="VSWD01000008">
    <property type="protein sequence ID" value="KAK3095240.1"/>
    <property type="molecule type" value="Genomic_DNA"/>
</dbReference>
<dbReference type="PANTHER" id="PTHR28567:SF3">
    <property type="entry name" value="PROTEIN FAM53A-LIKE ISOFORM X1"/>
    <property type="match status" value="1"/>
</dbReference>
<dbReference type="InterPro" id="IPR029356">
    <property type="entry name" value="FAM53"/>
</dbReference>
<dbReference type="AlphaFoldDB" id="A0AA88Y927"/>
<name>A0AA88Y927_PINIB</name>
<dbReference type="Pfam" id="PF15242">
    <property type="entry name" value="FAM53"/>
    <property type="match status" value="1"/>
</dbReference>
<evidence type="ECO:0000313" key="4">
    <source>
        <dbReference type="Proteomes" id="UP001186944"/>
    </source>
</evidence>
<dbReference type="Proteomes" id="UP001186944">
    <property type="component" value="Unassembled WGS sequence"/>
</dbReference>
<evidence type="ECO:0000256" key="2">
    <source>
        <dbReference type="SAM" id="MobiDB-lite"/>
    </source>
</evidence>
<accession>A0AA88Y927</accession>
<feature type="region of interest" description="Disordered" evidence="2">
    <location>
        <begin position="394"/>
        <end position="456"/>
    </location>
</feature>
<evidence type="ECO:0000313" key="3">
    <source>
        <dbReference type="EMBL" id="KAK3095240.1"/>
    </source>
</evidence>
<organism evidence="3 4">
    <name type="scientific">Pinctada imbricata</name>
    <name type="common">Atlantic pearl-oyster</name>
    <name type="synonym">Pinctada martensii</name>
    <dbReference type="NCBI Taxonomy" id="66713"/>
    <lineage>
        <taxon>Eukaryota</taxon>
        <taxon>Metazoa</taxon>
        <taxon>Spiralia</taxon>
        <taxon>Lophotrochozoa</taxon>
        <taxon>Mollusca</taxon>
        <taxon>Bivalvia</taxon>
        <taxon>Autobranchia</taxon>
        <taxon>Pteriomorphia</taxon>
        <taxon>Pterioida</taxon>
        <taxon>Pterioidea</taxon>
        <taxon>Pteriidae</taxon>
        <taxon>Pinctada</taxon>
    </lineage>
</organism>
<protein>
    <submittedName>
        <fullName evidence="3">Uncharacterized protein</fullName>
    </submittedName>
</protein>
<evidence type="ECO:0000256" key="1">
    <source>
        <dbReference type="ARBA" id="ARBA00010984"/>
    </source>
</evidence>
<proteinExistence type="inferred from homology"/>
<feature type="compositionally biased region" description="Acidic residues" evidence="2">
    <location>
        <begin position="434"/>
        <end position="456"/>
    </location>
</feature>
<comment type="caution">
    <text evidence="3">The sequence shown here is derived from an EMBL/GenBank/DDBJ whole genome shotgun (WGS) entry which is preliminary data.</text>
</comment>
<feature type="region of interest" description="Disordered" evidence="2">
    <location>
        <begin position="80"/>
        <end position="112"/>
    </location>
</feature>
<keyword evidence="4" id="KW-1185">Reference proteome</keyword>
<dbReference type="GO" id="GO:0006606">
    <property type="term" value="P:protein import into nucleus"/>
    <property type="evidence" value="ECO:0007669"/>
    <property type="project" value="TreeGrafter"/>
</dbReference>
<sequence>MLPVVRGCYPNPRDNTTVMAVDVITQKLREQSLEEANIQNKSQIKFIRPGEGLKLSKNAEATIAGTGKKVYTVQLKSNTGSEDCTDWRRKSEEYPTSDSMPQSHPHFRRFPSLRNKPCDNISMCNTDPPKKRHCRSLSVPVDGPAPTNWQPQQSHVWKPIAMATDADDSSSAFPPNFVNLANNSRTYNTQGAGFVCIGENTPETYVGGCRIPTDIFTPPESPVPRPSSASTCSGYRDSMFSPLSASWLEQASFHYNKHHAFENRSLSCEDQISCSSSSSSTASVPAFVSTHLSSPHRHRITRCRSQPSFIHDRKYGVKRRRDHDHRPSLNFHKMKETAYQRRPASHPMSTHRLAESRRSRFHDELEGVMSLMPIASSPLDNDIPIKLAMESRTSPISEMEPGRSDSTEFLDSETSEFIPQGPVKLIGEDPAISDTEDTEDLFPLQEDLDLEQIETN</sequence>